<evidence type="ECO:0000256" key="3">
    <source>
        <dbReference type="ARBA" id="ARBA00022824"/>
    </source>
</evidence>
<feature type="region of interest" description="Disordered" evidence="6">
    <location>
        <begin position="317"/>
        <end position="339"/>
    </location>
</feature>
<evidence type="ECO:0000256" key="6">
    <source>
        <dbReference type="SAM" id="MobiDB-lite"/>
    </source>
</evidence>
<organism evidence="8">
    <name type="scientific">Alexandrium monilatum</name>
    <dbReference type="NCBI Taxonomy" id="311494"/>
    <lineage>
        <taxon>Eukaryota</taxon>
        <taxon>Sar</taxon>
        <taxon>Alveolata</taxon>
        <taxon>Dinophyceae</taxon>
        <taxon>Gonyaulacales</taxon>
        <taxon>Pyrocystaceae</taxon>
        <taxon>Alexandrium</taxon>
    </lineage>
</organism>
<accession>A0A7S4SUP8</accession>
<dbReference type="PROSITE" id="PS51914">
    <property type="entry name" value="MRH"/>
    <property type="match status" value="1"/>
</dbReference>
<feature type="region of interest" description="Disordered" evidence="6">
    <location>
        <begin position="358"/>
        <end position="384"/>
    </location>
</feature>
<dbReference type="AlphaFoldDB" id="A0A7S4SUP8"/>
<keyword evidence="4" id="KW-1015">Disulfide bond</keyword>
<evidence type="ECO:0000256" key="1">
    <source>
        <dbReference type="ARBA" id="ARBA00022387"/>
    </source>
</evidence>
<evidence type="ECO:0000256" key="4">
    <source>
        <dbReference type="ARBA" id="ARBA00023157"/>
    </source>
</evidence>
<dbReference type="GO" id="GO:0017177">
    <property type="term" value="C:glucosidase II complex"/>
    <property type="evidence" value="ECO:0007669"/>
    <property type="project" value="TreeGrafter"/>
</dbReference>
<feature type="compositionally biased region" description="Low complexity" evidence="6">
    <location>
        <begin position="281"/>
        <end position="296"/>
    </location>
</feature>
<feature type="region of interest" description="Disordered" evidence="6">
    <location>
        <begin position="238"/>
        <end position="302"/>
    </location>
</feature>
<feature type="domain" description="MRH" evidence="7">
    <location>
        <begin position="474"/>
        <end position="564"/>
    </location>
</feature>
<dbReference type="InterPro" id="IPR039794">
    <property type="entry name" value="Gtb1-like"/>
</dbReference>
<dbReference type="GO" id="GO:0006491">
    <property type="term" value="P:N-glycan processing"/>
    <property type="evidence" value="ECO:0007669"/>
    <property type="project" value="TreeGrafter"/>
</dbReference>
<dbReference type="Pfam" id="PF13015">
    <property type="entry name" value="PRKCSH_1"/>
    <property type="match status" value="1"/>
</dbReference>
<feature type="compositionally biased region" description="Basic and acidic residues" evidence="6">
    <location>
        <begin position="238"/>
        <end position="252"/>
    </location>
</feature>
<dbReference type="PANTHER" id="PTHR12630:SF1">
    <property type="entry name" value="GLUCOSIDASE 2 SUBUNIT BETA"/>
    <property type="match status" value="1"/>
</dbReference>
<evidence type="ECO:0000256" key="5">
    <source>
        <dbReference type="SAM" id="Coils"/>
    </source>
</evidence>
<proteinExistence type="predicted"/>
<evidence type="ECO:0000313" key="8">
    <source>
        <dbReference type="EMBL" id="CAE4656763.1"/>
    </source>
</evidence>
<feature type="compositionally biased region" description="Polar residues" evidence="6">
    <location>
        <begin position="253"/>
        <end position="263"/>
    </location>
</feature>
<dbReference type="Pfam" id="PF12999">
    <property type="entry name" value="PRKCSH-like"/>
    <property type="match status" value="1"/>
</dbReference>
<sequence>MPSVSSRPTAQTPHAAERPRRRLPRSICRSQPHHAAVVAIAAALVGRANGAPEEGVRGVSPADQVKYVPSRGEGGATTFRCLNSSIAGASSLPFSSVNDDFCDCADGSDEPGTSACAGQKETLFYCTNEGSDAAFVYTSRVNDGICDCCDGSDEWYASAAKPGVTCPNRCAEEGRERQRERKRLETDLRAGIEQRQSLIEAAKRRQRSENEELVRLQKELPLLEERERKAGADLEVARKAHADAEAEQRKNESTSAANATPPRSDSEVQPAVAPTEEAHSDAAASRSSDAGASPGASGTGPVVSEYAKWMEGADEQATGGVTMASSTSEGNAGAGKGEGAAVSEYTKWMDGAEKALQEAGVHDGTEEMAPGEEAEAEEEVTATADQLAAAESGDKEGNFVARQWRKISQSVGRAWRGIWGPKRSRTERALDEAEKAQKDARRRVQDNKARTRELQSKVGGMVDEDKLAFSGLDGRCISKKFGEYNYEVCFFTAAKQDSVSIGRWREWEQPGVALFDGGQYCPGGPERSLRVRFSCASKEELLEVSEPSRCAYAAMLAHPGACTQTLLDRLMANQARLPTDEL</sequence>
<evidence type="ECO:0000256" key="2">
    <source>
        <dbReference type="ARBA" id="ARBA00022729"/>
    </source>
</evidence>
<feature type="region of interest" description="Disordered" evidence="6">
    <location>
        <begin position="426"/>
        <end position="455"/>
    </location>
</feature>
<feature type="region of interest" description="Disordered" evidence="6">
    <location>
        <begin position="1"/>
        <end position="24"/>
    </location>
</feature>
<keyword evidence="5" id="KW-0175">Coiled coil</keyword>
<protein>
    <recommendedName>
        <fullName evidence="1">Glucosidase 2 subunit beta</fullName>
    </recommendedName>
</protein>
<dbReference type="EMBL" id="HBNR01079907">
    <property type="protein sequence ID" value="CAE4656763.1"/>
    <property type="molecule type" value="Transcribed_RNA"/>
</dbReference>
<dbReference type="SUPFAM" id="SSF50911">
    <property type="entry name" value="Mannose 6-phosphate receptor domain"/>
    <property type="match status" value="1"/>
</dbReference>
<feature type="region of interest" description="Disordered" evidence="6">
    <location>
        <begin position="169"/>
        <end position="188"/>
    </location>
</feature>
<reference evidence="8" key="1">
    <citation type="submission" date="2021-01" db="EMBL/GenBank/DDBJ databases">
        <authorList>
            <person name="Corre E."/>
            <person name="Pelletier E."/>
            <person name="Niang G."/>
            <person name="Scheremetjew M."/>
            <person name="Finn R."/>
            <person name="Kale V."/>
            <person name="Holt S."/>
            <person name="Cochrane G."/>
            <person name="Meng A."/>
            <person name="Brown T."/>
            <person name="Cohen L."/>
        </authorList>
    </citation>
    <scope>NUCLEOTIDE SEQUENCE</scope>
    <source>
        <strain evidence="8">CCMP3105</strain>
    </source>
</reference>
<evidence type="ECO:0000259" key="7">
    <source>
        <dbReference type="PROSITE" id="PS51914"/>
    </source>
</evidence>
<name>A0A7S4SUP8_9DINO</name>
<feature type="coiled-coil region" evidence="5">
    <location>
        <begin position="199"/>
        <end position="226"/>
    </location>
</feature>
<feature type="compositionally biased region" description="Basic and acidic residues" evidence="6">
    <location>
        <begin position="170"/>
        <end position="188"/>
    </location>
</feature>
<dbReference type="InterPro" id="IPR044865">
    <property type="entry name" value="MRH_dom"/>
</dbReference>
<dbReference type="InterPro" id="IPR028146">
    <property type="entry name" value="PRKCSH_N"/>
</dbReference>
<dbReference type="InterPro" id="IPR036607">
    <property type="entry name" value="PRKCSH"/>
</dbReference>
<keyword evidence="2" id="KW-0732">Signal</keyword>
<feature type="compositionally biased region" description="Polar residues" evidence="6">
    <location>
        <begin position="1"/>
        <end position="12"/>
    </location>
</feature>
<feature type="compositionally biased region" description="Acidic residues" evidence="6">
    <location>
        <begin position="369"/>
        <end position="380"/>
    </location>
</feature>
<dbReference type="PANTHER" id="PTHR12630">
    <property type="entry name" value="N-LINKED OLIGOSACCHARIDE PROCESSING"/>
    <property type="match status" value="1"/>
</dbReference>
<keyword evidence="3" id="KW-0256">Endoplasmic reticulum</keyword>
<dbReference type="InterPro" id="IPR009011">
    <property type="entry name" value="Man6P_isomerase_rcpt-bd_dom_sf"/>
</dbReference>
<dbReference type="Gene3D" id="2.70.130.10">
    <property type="entry name" value="Mannose-6-phosphate receptor binding domain"/>
    <property type="match status" value="1"/>
</dbReference>
<gene>
    <name evidence="8" type="ORF">AMON00008_LOCUS57056</name>
</gene>